<keyword evidence="2" id="KW-1185">Reference proteome</keyword>
<accession>A0A0B7FRW3</accession>
<sequence>MVPMTSLIGQPSLVAKIPSLSNLSEGRTGHCDDCLLLTCEGYCNCGLISCRVPPNQIASHLQVTLRSS</sequence>
<protein>
    <submittedName>
        <fullName evidence="1">Uncharacterized protein</fullName>
    </submittedName>
</protein>
<name>A0A0B7FRW3_THACB</name>
<evidence type="ECO:0000313" key="1">
    <source>
        <dbReference type="EMBL" id="CEL58922.1"/>
    </source>
</evidence>
<dbReference type="EMBL" id="LN679135">
    <property type="protein sequence ID" value="CEL58922.1"/>
    <property type="molecule type" value="Genomic_DNA"/>
</dbReference>
<evidence type="ECO:0000313" key="2">
    <source>
        <dbReference type="Proteomes" id="UP000059188"/>
    </source>
</evidence>
<dbReference type="Proteomes" id="UP000059188">
    <property type="component" value="Unassembled WGS sequence"/>
</dbReference>
<reference evidence="1 2" key="1">
    <citation type="submission" date="2014-11" db="EMBL/GenBank/DDBJ databases">
        <authorList>
            <person name="Wibberg Daniel"/>
        </authorList>
    </citation>
    <scope>NUCLEOTIDE SEQUENCE [LARGE SCALE GENOMIC DNA]</scope>
    <source>
        <strain evidence="1">Rhizoctonia solani AG1-IB 7/3/14</strain>
    </source>
</reference>
<proteinExistence type="predicted"/>
<gene>
    <name evidence="1" type="ORF">RSOLAG1IB_08943</name>
</gene>
<organism evidence="1 2">
    <name type="scientific">Thanatephorus cucumeris (strain AG1-IB / isolate 7/3/14)</name>
    <name type="common">Lettuce bottom rot fungus</name>
    <name type="synonym">Rhizoctonia solani</name>
    <dbReference type="NCBI Taxonomy" id="1108050"/>
    <lineage>
        <taxon>Eukaryota</taxon>
        <taxon>Fungi</taxon>
        <taxon>Dikarya</taxon>
        <taxon>Basidiomycota</taxon>
        <taxon>Agaricomycotina</taxon>
        <taxon>Agaricomycetes</taxon>
        <taxon>Cantharellales</taxon>
        <taxon>Ceratobasidiaceae</taxon>
        <taxon>Rhizoctonia</taxon>
        <taxon>Rhizoctonia solani AG-1</taxon>
    </lineage>
</organism>
<dbReference type="AlphaFoldDB" id="A0A0B7FRW3"/>